<dbReference type="Proteomes" id="UP000185944">
    <property type="component" value="Unassembled WGS sequence"/>
</dbReference>
<dbReference type="EMBL" id="LTDL01000021">
    <property type="protein sequence ID" value="OAG31238.1"/>
    <property type="molecule type" value="Genomic_DNA"/>
</dbReference>
<comment type="caution">
    <text evidence="1">The sequence shown here is derived from an EMBL/GenBank/DDBJ whole genome shotgun (WGS) entry which is preliminary data.</text>
</comment>
<dbReference type="GeneID" id="93648001"/>
<accession>A0A177EH88</accession>
<name>A0A177EH88_9MICR</name>
<gene>
    <name evidence="1" type="ORF">NEDG_01651</name>
</gene>
<proteinExistence type="predicted"/>
<protein>
    <submittedName>
        <fullName evidence="1">Uncharacterized protein</fullName>
    </submittedName>
</protein>
<keyword evidence="2" id="KW-1185">Reference proteome</keyword>
<reference evidence="1 2" key="1">
    <citation type="submission" date="2016-02" db="EMBL/GenBank/DDBJ databases">
        <title>Discovery of a natural microsporidian pathogen with a broad tissue tropism in Caenorhabditis elegans.</title>
        <authorList>
            <person name="Luallen R.J."/>
            <person name="Reinke A.W."/>
            <person name="Tong L."/>
            <person name="Botts M.R."/>
            <person name="Felix M.-A."/>
            <person name="Troemel E.R."/>
        </authorList>
    </citation>
    <scope>NUCLEOTIDE SEQUENCE [LARGE SCALE GENOMIC DNA]</scope>
    <source>
        <strain evidence="1 2">JUm2807</strain>
    </source>
</reference>
<evidence type="ECO:0000313" key="1">
    <source>
        <dbReference type="EMBL" id="OAG31238.1"/>
    </source>
</evidence>
<dbReference type="OrthoDB" id="2186388at2759"/>
<dbReference type="VEuPathDB" id="MicrosporidiaDB:NEDG_01651"/>
<organism evidence="1 2">
    <name type="scientific">Nematocida displodere</name>
    <dbReference type="NCBI Taxonomy" id="1805483"/>
    <lineage>
        <taxon>Eukaryota</taxon>
        <taxon>Fungi</taxon>
        <taxon>Fungi incertae sedis</taxon>
        <taxon>Microsporidia</taxon>
        <taxon>Nematocida</taxon>
    </lineage>
</organism>
<dbReference type="AlphaFoldDB" id="A0A177EH88"/>
<sequence>MLSHFHFLEEAPREKAVLYGAISLEDTITLPSLEEVDSLPEAGGFKSQDLVRLEKVGMGVLSRVYSGEEASVVGIKCKGLQHEQFRLS</sequence>
<dbReference type="RefSeq" id="XP_067544959.1">
    <property type="nucleotide sequence ID" value="XM_067689069.1"/>
</dbReference>
<evidence type="ECO:0000313" key="2">
    <source>
        <dbReference type="Proteomes" id="UP000185944"/>
    </source>
</evidence>